<dbReference type="PROSITE" id="PS01159">
    <property type="entry name" value="WW_DOMAIN_1"/>
    <property type="match status" value="1"/>
</dbReference>
<comment type="similarity">
    <text evidence="2">Belongs to the methyltransferase superfamily. Trimethylguanosine synthase family.</text>
</comment>
<protein>
    <recommendedName>
        <fullName evidence="1">Trimethylguanosine synthase</fullName>
    </recommendedName>
    <alternativeName>
        <fullName evidence="7">Cap-specific guanine-N(2) methyltransferase</fullName>
    </alternativeName>
</protein>
<dbReference type="PROSITE" id="PS50020">
    <property type="entry name" value="WW_DOMAIN_2"/>
    <property type="match status" value="1"/>
</dbReference>
<organism evidence="10 11">
    <name type="scientific">Linum tenue</name>
    <dbReference type="NCBI Taxonomy" id="586396"/>
    <lineage>
        <taxon>Eukaryota</taxon>
        <taxon>Viridiplantae</taxon>
        <taxon>Streptophyta</taxon>
        <taxon>Embryophyta</taxon>
        <taxon>Tracheophyta</taxon>
        <taxon>Spermatophyta</taxon>
        <taxon>Magnoliopsida</taxon>
        <taxon>eudicotyledons</taxon>
        <taxon>Gunneridae</taxon>
        <taxon>Pentapetalae</taxon>
        <taxon>rosids</taxon>
        <taxon>fabids</taxon>
        <taxon>Malpighiales</taxon>
        <taxon>Linaceae</taxon>
        <taxon>Linum</taxon>
    </lineage>
</organism>
<dbReference type="Gene3D" id="2.20.70.10">
    <property type="match status" value="1"/>
</dbReference>
<dbReference type="InterPro" id="IPR019012">
    <property type="entry name" value="RNA_cap_Gua-N2-MeTrfase"/>
</dbReference>
<evidence type="ECO:0000256" key="7">
    <source>
        <dbReference type="ARBA" id="ARBA00049790"/>
    </source>
</evidence>
<comment type="caution">
    <text evidence="10">The sequence shown here is derived from an EMBL/GenBank/DDBJ whole genome shotgun (WGS) entry which is preliminary data.</text>
</comment>
<evidence type="ECO:0000256" key="8">
    <source>
        <dbReference type="SAM" id="MobiDB-lite"/>
    </source>
</evidence>
<evidence type="ECO:0000259" key="9">
    <source>
        <dbReference type="PROSITE" id="PS50020"/>
    </source>
</evidence>
<comment type="catalytic activity">
    <reaction evidence="5">
        <text>a 5'-end (N(2),N(7)-dimethyl 5'-triphosphoguanosine)-ribonucleoside in snRNA + S-adenosyl-L-methionine = a 5'-end (N(2),N(2),N(7)-trimethyl 5'-triphosphoguanosine)-ribonucleoside in snRNA + S-adenosyl-L-homocysteine + H(+)</text>
        <dbReference type="Rhea" id="RHEA:78479"/>
        <dbReference type="Rhea" id="RHEA-COMP:19087"/>
        <dbReference type="Rhea" id="RHEA-COMP:19089"/>
        <dbReference type="ChEBI" id="CHEBI:15378"/>
        <dbReference type="ChEBI" id="CHEBI:57856"/>
        <dbReference type="ChEBI" id="CHEBI:59789"/>
        <dbReference type="ChEBI" id="CHEBI:167623"/>
        <dbReference type="ChEBI" id="CHEBI:172880"/>
    </reaction>
    <physiologicalReaction direction="left-to-right" evidence="5">
        <dbReference type="Rhea" id="RHEA:78480"/>
    </physiologicalReaction>
</comment>
<evidence type="ECO:0000313" key="10">
    <source>
        <dbReference type="EMBL" id="CAI0558276.1"/>
    </source>
</evidence>
<dbReference type="CDD" id="cd00201">
    <property type="entry name" value="WW"/>
    <property type="match status" value="1"/>
</dbReference>
<dbReference type="AlphaFoldDB" id="A0AAV0RMF5"/>
<dbReference type="GO" id="GO:0071164">
    <property type="term" value="F:RNA cap trimethylguanosine synthase activity"/>
    <property type="evidence" value="ECO:0007669"/>
    <property type="project" value="TreeGrafter"/>
</dbReference>
<feature type="region of interest" description="Disordered" evidence="8">
    <location>
        <begin position="41"/>
        <end position="75"/>
    </location>
</feature>
<dbReference type="InterPro" id="IPR001202">
    <property type="entry name" value="WW_dom"/>
</dbReference>
<comment type="catalytic activity">
    <reaction evidence="6">
        <text>a 5'-end (N(7)-methyl 5'-triphosphoguanosine)-ribonucleoside in snRNA + S-adenosyl-L-methionine = a 5'-end (N(2),N(7)-dimethyl 5'-triphosphoguanosine)-ribonucleoside in snRNA + S-adenosyl-L-homocysteine + H(+)</text>
        <dbReference type="Rhea" id="RHEA:78471"/>
        <dbReference type="Rhea" id="RHEA-COMP:19085"/>
        <dbReference type="Rhea" id="RHEA-COMP:19087"/>
        <dbReference type="ChEBI" id="CHEBI:15378"/>
        <dbReference type="ChEBI" id="CHEBI:57856"/>
        <dbReference type="ChEBI" id="CHEBI:59789"/>
        <dbReference type="ChEBI" id="CHEBI:156461"/>
        <dbReference type="ChEBI" id="CHEBI:172880"/>
    </reaction>
    <physiologicalReaction direction="left-to-right" evidence="6">
        <dbReference type="Rhea" id="RHEA:78472"/>
    </physiologicalReaction>
</comment>
<dbReference type="Proteomes" id="UP001154282">
    <property type="component" value="Unassembled WGS sequence"/>
</dbReference>
<feature type="domain" description="WW" evidence="9">
    <location>
        <begin position="296"/>
        <end position="324"/>
    </location>
</feature>
<evidence type="ECO:0000256" key="3">
    <source>
        <dbReference type="ARBA" id="ARBA00047418"/>
    </source>
</evidence>
<dbReference type="PANTHER" id="PTHR14741">
    <property type="entry name" value="S-ADENOSYLMETHIONINE-DEPENDENT METHYLTRANSFERASE RELATED"/>
    <property type="match status" value="1"/>
</dbReference>
<evidence type="ECO:0000256" key="1">
    <source>
        <dbReference type="ARBA" id="ARBA00018517"/>
    </source>
</evidence>
<dbReference type="Gene3D" id="3.40.50.150">
    <property type="entry name" value="Vaccinia Virus protein VP39"/>
    <property type="match status" value="1"/>
</dbReference>
<dbReference type="SUPFAM" id="SSF53335">
    <property type="entry name" value="S-adenosyl-L-methionine-dependent methyltransferases"/>
    <property type="match status" value="1"/>
</dbReference>
<dbReference type="FunFam" id="3.40.50.150:FF:000305">
    <property type="entry name" value="S-adenosyl-L-methionine-dependent methyltransferase superfamily protein"/>
    <property type="match status" value="1"/>
</dbReference>
<evidence type="ECO:0000313" key="11">
    <source>
        <dbReference type="Proteomes" id="UP001154282"/>
    </source>
</evidence>
<dbReference type="Pfam" id="PF09445">
    <property type="entry name" value="Methyltransf_15"/>
    <property type="match status" value="1"/>
</dbReference>
<keyword evidence="11" id="KW-1185">Reference proteome</keyword>
<evidence type="ECO:0000256" key="2">
    <source>
        <dbReference type="ARBA" id="ARBA00025783"/>
    </source>
</evidence>
<reference evidence="10" key="1">
    <citation type="submission" date="2022-08" db="EMBL/GenBank/DDBJ databases">
        <authorList>
            <person name="Gutierrez-Valencia J."/>
        </authorList>
    </citation>
    <scope>NUCLEOTIDE SEQUENCE</scope>
</reference>
<dbReference type="InterPro" id="IPR029063">
    <property type="entry name" value="SAM-dependent_MTases_sf"/>
</dbReference>
<accession>A0AAV0RMF5</accession>
<gene>
    <name evidence="10" type="ORF">LITE_LOCUS48712</name>
</gene>
<dbReference type="EMBL" id="CAMGYJ010000011">
    <property type="protein sequence ID" value="CAI0558276.1"/>
    <property type="molecule type" value="Genomic_DNA"/>
</dbReference>
<comment type="catalytic activity">
    <reaction evidence="3">
        <text>a 5'-end (N(2),N(7)-dimethyl 5'-triphosphoguanosine)-ribonucleoside in snoRNA + S-adenosyl-L-methionine = a 5'-end (N(2),N(2),N(7)-trimethyl 5'-triphosphoguanosine)-ribonucleoside in snoRNA + S-adenosyl-L-homocysteine + H(+)</text>
        <dbReference type="Rhea" id="RHEA:78507"/>
        <dbReference type="Rhea" id="RHEA-COMP:19088"/>
        <dbReference type="Rhea" id="RHEA-COMP:19090"/>
        <dbReference type="ChEBI" id="CHEBI:15378"/>
        <dbReference type="ChEBI" id="CHEBI:57856"/>
        <dbReference type="ChEBI" id="CHEBI:59789"/>
        <dbReference type="ChEBI" id="CHEBI:167623"/>
        <dbReference type="ChEBI" id="CHEBI:172880"/>
    </reaction>
    <physiologicalReaction direction="left-to-right" evidence="3">
        <dbReference type="Rhea" id="RHEA:78508"/>
    </physiologicalReaction>
</comment>
<name>A0AAV0RMF5_9ROSI</name>
<dbReference type="GO" id="GO:0005634">
    <property type="term" value="C:nucleus"/>
    <property type="evidence" value="ECO:0007669"/>
    <property type="project" value="TreeGrafter"/>
</dbReference>
<comment type="catalytic activity">
    <reaction evidence="4">
        <text>a 5'-end (N(7)-methyl 5'-triphosphoguanosine)-ribonucleoside in snoRNA + S-adenosyl-L-methionine = a 5'-end (N(2),N(7)-dimethyl 5'-triphosphoguanosine)-ribonucleoside in snoRNA + S-adenosyl-L-homocysteine + H(+)</text>
        <dbReference type="Rhea" id="RHEA:78475"/>
        <dbReference type="Rhea" id="RHEA-COMP:19086"/>
        <dbReference type="Rhea" id="RHEA-COMP:19088"/>
        <dbReference type="ChEBI" id="CHEBI:15378"/>
        <dbReference type="ChEBI" id="CHEBI:57856"/>
        <dbReference type="ChEBI" id="CHEBI:59789"/>
        <dbReference type="ChEBI" id="CHEBI:156461"/>
        <dbReference type="ChEBI" id="CHEBI:172880"/>
    </reaction>
    <physiologicalReaction direction="left-to-right" evidence="4">
        <dbReference type="Rhea" id="RHEA:78476"/>
    </physiologicalReaction>
</comment>
<dbReference type="PANTHER" id="PTHR14741:SF32">
    <property type="entry name" value="TRIMETHYLGUANOSINE SYNTHASE"/>
    <property type="match status" value="1"/>
</dbReference>
<sequence>MEEGEEGRSSFQAIRALGSLFKLTEVYIWDDGSTETVEVSIFPESIESPPEKDDTTSDSPAVATDFGPSTEDDELSKQMDALGLPLAFQSNKKIKNKTNKGKRKGAVMKHAHNHDTTANESLKVSKVSEAGTVSPTVLHDNESNSICCISMLGTSESCYYDVSVDTSNSKDLCIEDSESPTKVPPEPMFADQCGECERGLTLSGTIYMTNDDYDEKNTISGGSDAATPDMVDGPKEVVDLMEKDCLHDYPVVHNLQECENHMEWPEFSMAAVPQGSEVLGDNGIESHDQNGAFGDWAVYWDSFYMRNYFYNAKTNSSTWSPPPGMEHLVCISRTNLSDDVIVGDYGIDGDPSVSCGLLKCSGSFEKPANDSRIADQPSNEVCDGDGLASESTLLSLTFSTINGCLENAGEQEGNDKDCLGDIPQQTALEEHGNINSVINDDLTVDVVKHKEHKNTENDEPDTEPDFLVIKRHRKGRRKRTRCRSSKDSEDLQSQVVPEELSASLEKYWCQRYLLFSRFDDGIRMDEEGWFSVTPELIAGHHALHCVDDIVIDCFAGVGGNAIQFAQWCQHVIAIDIDPQKMDYAHHNATIYEVDDHIDFIKGDFFNLAPKLKGLADTVFLSPPWGGPDYVKMETYDINMLKPHDGYILFNTAKQLAPKILMFLPKNVDLDQLAELALSANPPWSLEVEKNFLNGRLKAVTAYFRDTAVHGR</sequence>
<dbReference type="CDD" id="cd02440">
    <property type="entry name" value="AdoMet_MTases"/>
    <property type="match status" value="1"/>
</dbReference>
<proteinExistence type="inferred from homology"/>
<evidence type="ECO:0000256" key="6">
    <source>
        <dbReference type="ARBA" id="ARBA00049075"/>
    </source>
</evidence>
<evidence type="ECO:0000256" key="4">
    <source>
        <dbReference type="ARBA" id="ARBA00048740"/>
    </source>
</evidence>
<evidence type="ECO:0000256" key="5">
    <source>
        <dbReference type="ARBA" id="ARBA00048763"/>
    </source>
</evidence>